<feature type="compositionally biased region" description="Basic and acidic residues" evidence="1">
    <location>
        <begin position="72"/>
        <end position="82"/>
    </location>
</feature>
<dbReference type="Pfam" id="PF14469">
    <property type="entry name" value="AKAP28"/>
    <property type="match status" value="1"/>
</dbReference>
<dbReference type="OrthoDB" id="2148342at2759"/>
<dbReference type="AlphaFoldDB" id="A0A7J7ULL3"/>
<dbReference type="InterPro" id="IPR025663">
    <property type="entry name" value="AKAP_28"/>
</dbReference>
<keyword evidence="2" id="KW-0418">Kinase</keyword>
<dbReference type="GO" id="GO:0016301">
    <property type="term" value="F:kinase activity"/>
    <property type="evidence" value="ECO:0007669"/>
    <property type="project" value="UniProtKB-KW"/>
</dbReference>
<dbReference type="Proteomes" id="UP000558488">
    <property type="component" value="Unassembled WGS sequence"/>
</dbReference>
<name>A0A7J7ULL3_PIPKU</name>
<keyword evidence="2" id="KW-0808">Transferase</keyword>
<dbReference type="EMBL" id="JACAGB010000019">
    <property type="protein sequence ID" value="KAF6313797.1"/>
    <property type="molecule type" value="Genomic_DNA"/>
</dbReference>
<dbReference type="GO" id="GO:0005952">
    <property type="term" value="C:cAMP-dependent protein kinase complex"/>
    <property type="evidence" value="ECO:0007669"/>
    <property type="project" value="TreeGrafter"/>
</dbReference>
<dbReference type="GO" id="GO:0034237">
    <property type="term" value="F:protein kinase A regulatory subunit binding"/>
    <property type="evidence" value="ECO:0007669"/>
    <property type="project" value="TreeGrafter"/>
</dbReference>
<reference evidence="2 3" key="1">
    <citation type="journal article" date="2020" name="Nature">
        <title>Six reference-quality genomes reveal evolution of bat adaptations.</title>
        <authorList>
            <person name="Jebb D."/>
            <person name="Huang Z."/>
            <person name="Pippel M."/>
            <person name="Hughes G.M."/>
            <person name="Lavrichenko K."/>
            <person name="Devanna P."/>
            <person name="Winkler S."/>
            <person name="Jermiin L.S."/>
            <person name="Skirmuntt E.C."/>
            <person name="Katzourakis A."/>
            <person name="Burkitt-Gray L."/>
            <person name="Ray D.A."/>
            <person name="Sullivan K.A.M."/>
            <person name="Roscito J.G."/>
            <person name="Kirilenko B.M."/>
            <person name="Davalos L.M."/>
            <person name="Corthals A.P."/>
            <person name="Power M.L."/>
            <person name="Jones G."/>
            <person name="Ransome R.D."/>
            <person name="Dechmann D.K.N."/>
            <person name="Locatelli A.G."/>
            <person name="Puechmaille S.J."/>
            <person name="Fedrigo O."/>
            <person name="Jarvis E.D."/>
            <person name="Hiller M."/>
            <person name="Vernes S.C."/>
            <person name="Myers E.W."/>
            <person name="Teeling E.C."/>
        </authorList>
    </citation>
    <scope>NUCLEOTIDE SEQUENCE [LARGE SCALE GENOMIC DNA]</scope>
    <source>
        <strain evidence="2">MPipKuh1</strain>
        <tissue evidence="2">Flight muscle</tissue>
    </source>
</reference>
<evidence type="ECO:0000313" key="3">
    <source>
        <dbReference type="Proteomes" id="UP000558488"/>
    </source>
</evidence>
<keyword evidence="3" id="KW-1185">Reference proteome</keyword>
<evidence type="ECO:0000313" key="2">
    <source>
        <dbReference type="EMBL" id="KAF6313797.1"/>
    </source>
</evidence>
<proteinExistence type="predicted"/>
<dbReference type="PANTHER" id="PTHR35075">
    <property type="entry name" value="A-KINASE ANCHOR PROTEIN 14"/>
    <property type="match status" value="1"/>
</dbReference>
<accession>A0A7J7ULL3</accession>
<dbReference type="PANTHER" id="PTHR35075:SF1">
    <property type="entry name" value="A-KINASE ANCHOR PROTEIN 14"/>
    <property type="match status" value="1"/>
</dbReference>
<protein>
    <submittedName>
        <fullName evidence="2">A-kinase anchoring protein 14</fullName>
    </submittedName>
</protein>
<feature type="compositionally biased region" description="Acidic residues" evidence="1">
    <location>
        <begin position="83"/>
        <end position="101"/>
    </location>
</feature>
<organism evidence="2 3">
    <name type="scientific">Pipistrellus kuhlii</name>
    <name type="common">Kuhl's pipistrelle</name>
    <dbReference type="NCBI Taxonomy" id="59472"/>
    <lineage>
        <taxon>Eukaryota</taxon>
        <taxon>Metazoa</taxon>
        <taxon>Chordata</taxon>
        <taxon>Craniata</taxon>
        <taxon>Vertebrata</taxon>
        <taxon>Euteleostomi</taxon>
        <taxon>Mammalia</taxon>
        <taxon>Eutheria</taxon>
        <taxon>Laurasiatheria</taxon>
        <taxon>Chiroptera</taxon>
        <taxon>Yangochiroptera</taxon>
        <taxon>Vespertilionidae</taxon>
        <taxon>Pipistrellus</taxon>
    </lineage>
</organism>
<sequence>MKRTRSIRFNNVVNVYKEFPIPLIDKEDTDAIEPATDNEDSDVTEPAKVEEHTEETEEAMGKEESNVTEPAMDEHTDKTEEAMDKEESDVTEPAMDEEVSDVTEPAMETESNEIEPAMETESSVTEQAMDTDINFVTEPAMHTDSYGTESAAIGRGSSVTGPAVVIDSNALEPAIDTEDDHVNDIALDLAENVIAAALNIVEEDDEYTIRNINWLTHGEFTPDKCRRQIEDFVKNWEYQERWVHYTKLIEKRDLVHSFHYIYSVRWSVPTSQTPTAFSSAFAFFTVKFNKNKPPDAPIEISYIFEGQSLIHRPGTTRFRENWVKEMVVAKHNIMKSFPF</sequence>
<feature type="compositionally biased region" description="Acidic residues" evidence="1">
    <location>
        <begin position="27"/>
        <end position="43"/>
    </location>
</feature>
<comment type="caution">
    <text evidence="2">The sequence shown here is derived from an EMBL/GenBank/DDBJ whole genome shotgun (WGS) entry which is preliminary data.</text>
</comment>
<feature type="region of interest" description="Disordered" evidence="1">
    <location>
        <begin position="27"/>
        <end position="125"/>
    </location>
</feature>
<evidence type="ECO:0000256" key="1">
    <source>
        <dbReference type="SAM" id="MobiDB-lite"/>
    </source>
</evidence>
<dbReference type="InterPro" id="IPR053084">
    <property type="entry name" value="AKAP"/>
</dbReference>
<gene>
    <name evidence="2" type="ORF">mPipKuh1_000504</name>
</gene>